<accession>A0A0D0A6P7</accession>
<dbReference type="InParanoid" id="A0A0D0A6P7"/>
<keyword evidence="2" id="KW-1185">Reference proteome</keyword>
<reference evidence="2" key="2">
    <citation type="submission" date="2015-01" db="EMBL/GenBank/DDBJ databases">
        <title>Evolutionary Origins and Diversification of the Mycorrhizal Mutualists.</title>
        <authorList>
            <consortium name="DOE Joint Genome Institute"/>
            <consortium name="Mycorrhizal Genomics Consortium"/>
            <person name="Kohler A."/>
            <person name="Kuo A."/>
            <person name="Nagy L.G."/>
            <person name="Floudas D."/>
            <person name="Copeland A."/>
            <person name="Barry K.W."/>
            <person name="Cichocki N."/>
            <person name="Veneault-Fourrey C."/>
            <person name="LaButti K."/>
            <person name="Lindquist E.A."/>
            <person name="Lipzen A."/>
            <person name="Lundell T."/>
            <person name="Morin E."/>
            <person name="Murat C."/>
            <person name="Riley R."/>
            <person name="Ohm R."/>
            <person name="Sun H."/>
            <person name="Tunlid A."/>
            <person name="Henrissat B."/>
            <person name="Grigoriev I.V."/>
            <person name="Hibbett D.S."/>
            <person name="Martin F."/>
        </authorList>
    </citation>
    <scope>NUCLEOTIDE SEQUENCE [LARGE SCALE GENOMIC DNA]</scope>
    <source>
        <strain evidence="2">UH-Slu-Lm8-n1</strain>
    </source>
</reference>
<evidence type="ECO:0000313" key="2">
    <source>
        <dbReference type="Proteomes" id="UP000054485"/>
    </source>
</evidence>
<dbReference type="Proteomes" id="UP000054485">
    <property type="component" value="Unassembled WGS sequence"/>
</dbReference>
<evidence type="ECO:0000313" key="1">
    <source>
        <dbReference type="EMBL" id="KIK37276.1"/>
    </source>
</evidence>
<proteinExistence type="predicted"/>
<dbReference type="AlphaFoldDB" id="A0A0D0A6P7"/>
<gene>
    <name evidence="1" type="ORF">CY34DRAFT_15821</name>
</gene>
<name>A0A0D0A6P7_9AGAM</name>
<organism evidence="1 2">
    <name type="scientific">Suillus luteus UH-Slu-Lm8-n1</name>
    <dbReference type="NCBI Taxonomy" id="930992"/>
    <lineage>
        <taxon>Eukaryota</taxon>
        <taxon>Fungi</taxon>
        <taxon>Dikarya</taxon>
        <taxon>Basidiomycota</taxon>
        <taxon>Agaricomycotina</taxon>
        <taxon>Agaricomycetes</taxon>
        <taxon>Agaricomycetidae</taxon>
        <taxon>Boletales</taxon>
        <taxon>Suillineae</taxon>
        <taxon>Suillaceae</taxon>
        <taxon>Suillus</taxon>
    </lineage>
</organism>
<sequence>MSLIGSKLDVGQPNQWSSMLLLSLQREDRPCPWDNSKVAGFIQYTLGSASCGVHQHFRKTRLIVGPVSAASLIGLKLDTGSASSLLIFSTQCIEDMEASEKGNMFSHSPGYPTDMLSSYNIAYLHAYGLTIVLQLLHYSLAALCSL</sequence>
<dbReference type="HOGENOM" id="CLU_1778692_0_0_1"/>
<protein>
    <submittedName>
        <fullName evidence="1">Uncharacterized protein</fullName>
    </submittedName>
</protein>
<dbReference type="EMBL" id="KN835464">
    <property type="protein sequence ID" value="KIK37276.1"/>
    <property type="molecule type" value="Genomic_DNA"/>
</dbReference>
<reference evidence="1 2" key="1">
    <citation type="submission" date="2014-04" db="EMBL/GenBank/DDBJ databases">
        <authorList>
            <consortium name="DOE Joint Genome Institute"/>
            <person name="Kuo A."/>
            <person name="Ruytinx J."/>
            <person name="Rineau F."/>
            <person name="Colpaert J."/>
            <person name="Kohler A."/>
            <person name="Nagy L.G."/>
            <person name="Floudas D."/>
            <person name="Copeland A."/>
            <person name="Barry K.W."/>
            <person name="Cichocki N."/>
            <person name="Veneault-Fourrey C."/>
            <person name="LaButti K."/>
            <person name="Lindquist E.A."/>
            <person name="Lipzen A."/>
            <person name="Lundell T."/>
            <person name="Morin E."/>
            <person name="Murat C."/>
            <person name="Sun H."/>
            <person name="Tunlid A."/>
            <person name="Henrissat B."/>
            <person name="Grigoriev I.V."/>
            <person name="Hibbett D.S."/>
            <person name="Martin F."/>
            <person name="Nordberg H.P."/>
            <person name="Cantor M.N."/>
            <person name="Hua S.X."/>
        </authorList>
    </citation>
    <scope>NUCLEOTIDE SEQUENCE [LARGE SCALE GENOMIC DNA]</scope>
    <source>
        <strain evidence="1 2">UH-Slu-Lm8-n1</strain>
    </source>
</reference>